<evidence type="ECO:0000256" key="5">
    <source>
        <dbReference type="ARBA" id="ARBA00023004"/>
    </source>
</evidence>
<keyword evidence="3" id="KW-0479">Metal-binding</keyword>
<dbReference type="GO" id="GO:0051538">
    <property type="term" value="F:3 iron, 4 sulfur cluster binding"/>
    <property type="evidence" value="ECO:0007669"/>
    <property type="project" value="UniProtKB-KW"/>
</dbReference>
<evidence type="ECO:0000256" key="3">
    <source>
        <dbReference type="ARBA" id="ARBA00022723"/>
    </source>
</evidence>
<dbReference type="RefSeq" id="WP_203852712.1">
    <property type="nucleotide sequence ID" value="NZ_BAAAVW010000005.1"/>
</dbReference>
<keyword evidence="2" id="KW-0813">Transport</keyword>
<keyword evidence="5" id="KW-0408">Iron</keyword>
<name>A0A919PYP0_9ACTN</name>
<organism evidence="8 9">
    <name type="scientific">Dactylosporangium siamense</name>
    <dbReference type="NCBI Taxonomy" id="685454"/>
    <lineage>
        <taxon>Bacteria</taxon>
        <taxon>Bacillati</taxon>
        <taxon>Actinomycetota</taxon>
        <taxon>Actinomycetes</taxon>
        <taxon>Micromonosporales</taxon>
        <taxon>Micromonosporaceae</taxon>
        <taxon>Dactylosporangium</taxon>
    </lineage>
</organism>
<evidence type="ECO:0000256" key="7">
    <source>
        <dbReference type="ARBA" id="ARBA00023291"/>
    </source>
</evidence>
<sequence length="72" mass="7637">MWRITVDHTCIGSGSCAGIAPDRFELDDVEGRAHPVNPDVAPDDEAVLDAMASCPMEAISVLDLDTGKPVEI</sequence>
<comment type="cofactor">
    <cofactor evidence="1">
        <name>[3Fe-4S] cluster</name>
        <dbReference type="ChEBI" id="CHEBI:21137"/>
    </cofactor>
</comment>
<evidence type="ECO:0000313" key="8">
    <source>
        <dbReference type="EMBL" id="GIG51083.1"/>
    </source>
</evidence>
<keyword evidence="4" id="KW-0249">Electron transport</keyword>
<evidence type="ECO:0000256" key="4">
    <source>
        <dbReference type="ARBA" id="ARBA00022982"/>
    </source>
</evidence>
<reference evidence="8" key="1">
    <citation type="submission" date="2021-01" db="EMBL/GenBank/DDBJ databases">
        <title>Whole genome shotgun sequence of Dactylosporangium siamense NBRC 106093.</title>
        <authorList>
            <person name="Komaki H."/>
            <person name="Tamura T."/>
        </authorList>
    </citation>
    <scope>NUCLEOTIDE SEQUENCE</scope>
    <source>
        <strain evidence="8">NBRC 106093</strain>
    </source>
</reference>
<keyword evidence="7" id="KW-0003">3Fe-4S</keyword>
<keyword evidence="9" id="KW-1185">Reference proteome</keyword>
<gene>
    <name evidence="8" type="ORF">Dsi01nite_091240</name>
</gene>
<keyword evidence="6" id="KW-0411">Iron-sulfur</keyword>
<evidence type="ECO:0008006" key="10">
    <source>
        <dbReference type="Google" id="ProtNLM"/>
    </source>
</evidence>
<protein>
    <recommendedName>
        <fullName evidence="10">Ferredoxin</fullName>
    </recommendedName>
</protein>
<dbReference type="EMBL" id="BONQ01000148">
    <property type="protein sequence ID" value="GIG51083.1"/>
    <property type="molecule type" value="Genomic_DNA"/>
</dbReference>
<dbReference type="PANTHER" id="PTHR36923:SF3">
    <property type="entry name" value="FERREDOXIN"/>
    <property type="match status" value="1"/>
</dbReference>
<comment type="caution">
    <text evidence="8">The sequence shown here is derived from an EMBL/GenBank/DDBJ whole genome shotgun (WGS) entry which is preliminary data.</text>
</comment>
<evidence type="ECO:0000256" key="6">
    <source>
        <dbReference type="ARBA" id="ARBA00023014"/>
    </source>
</evidence>
<evidence type="ECO:0000256" key="1">
    <source>
        <dbReference type="ARBA" id="ARBA00001927"/>
    </source>
</evidence>
<dbReference type="AlphaFoldDB" id="A0A919PYP0"/>
<proteinExistence type="predicted"/>
<dbReference type="Proteomes" id="UP000660611">
    <property type="component" value="Unassembled WGS sequence"/>
</dbReference>
<dbReference type="SUPFAM" id="SSF54862">
    <property type="entry name" value="4Fe-4S ferredoxins"/>
    <property type="match status" value="1"/>
</dbReference>
<evidence type="ECO:0000256" key="2">
    <source>
        <dbReference type="ARBA" id="ARBA00022448"/>
    </source>
</evidence>
<dbReference type="GO" id="GO:0046872">
    <property type="term" value="F:metal ion binding"/>
    <property type="evidence" value="ECO:0007669"/>
    <property type="project" value="UniProtKB-KW"/>
</dbReference>
<dbReference type="Pfam" id="PF13370">
    <property type="entry name" value="Fer4_13"/>
    <property type="match status" value="1"/>
</dbReference>
<dbReference type="PANTHER" id="PTHR36923">
    <property type="entry name" value="FERREDOXIN"/>
    <property type="match status" value="1"/>
</dbReference>
<evidence type="ECO:0000313" key="9">
    <source>
        <dbReference type="Proteomes" id="UP000660611"/>
    </source>
</evidence>
<dbReference type="Gene3D" id="3.30.70.20">
    <property type="match status" value="1"/>
</dbReference>
<accession>A0A919PYP0</accession>
<dbReference type="InterPro" id="IPR051269">
    <property type="entry name" value="Fe-S_cluster_ET"/>
</dbReference>